<sequence length="1514" mass="163388">MSVHRNSMSKGSTASAKTPTPHPSQSAWARGPPQNSNSSAPSTRSQSPAPSHMQSITASHSRRPSALGQGVPVKEGVSVPRNNAGSVSEGSSINFGSIDDASAPVSSSPTATPVIRHESVKTFGSLPVTTATTSNIINGRTSASGPPAGSSKPSSRASAIAPSISSSTSATASPSPTTSATTPASAVNSTPSTSLAVTPSSSAPSTSTKSSFNIAKLFQGHLSASQPSSDATSLSTRPSNLPHQSSSAGQHAPQQPVQAPPISTHPYPSYGQGMRPPRGAGGPGSPAFSRAVPNGSGPQSWPMPGPGGPGGPPLSSSPRLALPTHSHPPSSEGVPPQQLPMQPVHWSPYYYLGYQSPQWFHPMRPPHGMGHAPHAPGPTPQGPPHPGIPLSPRTPSPSLPPGTPTMAHAVPRSPHTPQPPPPHTHQPSASMSISPPPPAPSTSNAPGGRSLNTNATTFVPTAPRSHKITIKSEDGTEAKLEPFKKPSPQPSTTPIPPPSPIATSRRTASVRIESEESRRKREEQARLAQEKPSHEGPPHSGNSLSPRNQLPLLPPGTPTMTHAVPYSPRTPPSTSNAPGGRSLNTDTTTIVPTAPRSHKITNISEDGTKVELEPFKRPNPQPSAPLIPPPSPIITSRRSASVRIESEWARWKREREAKRRRQEETEAETRKEHDIVESPTQRSLEVAQDGMIENGEVFESRVNEASNIARSQKEGQRIDTREFDTHRPRPLDNNATKKNSPAPPFSALLIARNIDILDVIEYPEGIRRPNTELNQNPKGGKFRYDRDFLLQFMTVCKEKPLNLPPLDVLGIEPVAHTSLGMTGGGSGQDRQSSDPKSAAGARSASMSLGDGPLQLGAPPGQFAMRKFGTRGSKLTSEQRFLMSKGVSPVSVGGGPVALLSSPALTQTPSQGGSSGYPKVRHRTRSKRGEKRTDPSEVGSVQQGLGFGPGAALSIPPLEPVVPPEMSTNRSICVQRECAIDVDTPEVVNRKVRSLLNKLTVETFDSISDKIIAWANKSENEKDGRILIQVVRLVVEKATDETDCSEMYARLCRKMMETISPKVRNDGIKSTNGKPITGGQLFRKYLLNRCQEDFERGWVAKEATARAAATKPTDDEAINADDESELYPDEDYVAQKAKRQGLGFIKFTGELFKLQMLTERIMHSHVKTLLRNAENLEEEEIESLCQLLRTVGQLLDVPKARAHMDAYFQRMRELCKSLNVSPHMQFMLQDVIELRDRKWQPRHAVNAPTTLAAVHEAAAKEKAAQETQAFQRQFSMSRGGSKRVAERNAEPSPDGWAVAGGSQPRPPTKAGDLSHFGKISKASPMVMGPSSVFAGKKDIKRESMTRTNWSSDMFLMPSQHPELVMELKPNEALVAHMSEKEARKKIDEDAKEFFAVRNLEEADAYFTALPEEHRFRLVDKLVSSALESKEADARLVADFFSRPVSQYECLPDAFEAGFMPMAELLEDIAIDAPKAFEYMAIMLKGAGIDKDEERMKRIAEKMMDSGDRLLQLVSS</sequence>
<evidence type="ECO:0000256" key="3">
    <source>
        <dbReference type="ARBA" id="ARBA00022490"/>
    </source>
</evidence>
<dbReference type="Pfam" id="PF02847">
    <property type="entry name" value="MA3"/>
    <property type="match status" value="1"/>
</dbReference>
<feature type="compositionally biased region" description="Low complexity" evidence="8">
    <location>
        <begin position="141"/>
        <end position="209"/>
    </location>
</feature>
<evidence type="ECO:0000313" key="11">
    <source>
        <dbReference type="Proteomes" id="UP000054217"/>
    </source>
</evidence>
<keyword evidence="11" id="KW-1185">Reference proteome</keyword>
<keyword evidence="5" id="KW-0597">Phosphoprotein</keyword>
<dbReference type="Gene3D" id="1.25.40.180">
    <property type="match status" value="2"/>
</dbReference>
<feature type="compositionally biased region" description="Polar residues" evidence="8">
    <location>
        <begin position="1"/>
        <end position="59"/>
    </location>
</feature>
<feature type="compositionally biased region" description="Pro residues" evidence="8">
    <location>
        <begin position="301"/>
        <end position="312"/>
    </location>
</feature>
<reference evidence="11" key="2">
    <citation type="submission" date="2015-01" db="EMBL/GenBank/DDBJ databases">
        <title>Evolutionary Origins and Diversification of the Mycorrhizal Mutualists.</title>
        <authorList>
            <consortium name="DOE Joint Genome Institute"/>
            <consortium name="Mycorrhizal Genomics Consortium"/>
            <person name="Kohler A."/>
            <person name="Kuo A."/>
            <person name="Nagy L.G."/>
            <person name="Floudas D."/>
            <person name="Copeland A."/>
            <person name="Barry K.W."/>
            <person name="Cichocki N."/>
            <person name="Veneault-Fourrey C."/>
            <person name="LaButti K."/>
            <person name="Lindquist E.A."/>
            <person name="Lipzen A."/>
            <person name="Lundell T."/>
            <person name="Morin E."/>
            <person name="Murat C."/>
            <person name="Riley R."/>
            <person name="Ohm R."/>
            <person name="Sun H."/>
            <person name="Tunlid A."/>
            <person name="Henrissat B."/>
            <person name="Grigoriev I.V."/>
            <person name="Hibbett D.S."/>
            <person name="Martin F."/>
        </authorList>
    </citation>
    <scope>NUCLEOTIDE SEQUENCE [LARGE SCALE GENOMIC DNA]</scope>
    <source>
        <strain evidence="11">Marx 270</strain>
    </source>
</reference>
<dbReference type="Pfam" id="PF02854">
    <property type="entry name" value="MIF4G"/>
    <property type="match status" value="1"/>
</dbReference>
<feature type="compositionally biased region" description="Basic and acidic residues" evidence="8">
    <location>
        <begin position="644"/>
        <end position="676"/>
    </location>
</feature>
<name>A0A0C3PPY1_PISTI</name>
<dbReference type="InterPro" id="IPR003891">
    <property type="entry name" value="Initiation_fac_eIF4g_MI"/>
</dbReference>
<feature type="compositionally biased region" description="Polar residues" evidence="8">
    <location>
        <begin position="450"/>
        <end position="459"/>
    </location>
</feature>
<dbReference type="InterPro" id="IPR036211">
    <property type="entry name" value="eIF4G_eIF4E-bd_sf"/>
</dbReference>
<feature type="region of interest" description="Disordered" evidence="8">
    <location>
        <begin position="900"/>
        <end position="948"/>
    </location>
</feature>
<dbReference type="STRING" id="870435.A0A0C3PPY1"/>
<dbReference type="EMBL" id="KN831952">
    <property type="protein sequence ID" value="KIO10549.1"/>
    <property type="molecule type" value="Genomic_DNA"/>
</dbReference>
<feature type="compositionally biased region" description="Low complexity" evidence="8">
    <location>
        <begin position="248"/>
        <end position="261"/>
    </location>
</feature>
<evidence type="ECO:0000256" key="6">
    <source>
        <dbReference type="ARBA" id="ARBA00022884"/>
    </source>
</evidence>
<feature type="compositionally biased region" description="Basic and acidic residues" evidence="8">
    <location>
        <begin position="606"/>
        <end position="616"/>
    </location>
</feature>
<dbReference type="SUPFAM" id="SSF48371">
    <property type="entry name" value="ARM repeat"/>
    <property type="match status" value="2"/>
</dbReference>
<keyword evidence="3" id="KW-0963">Cytoplasm</keyword>
<feature type="region of interest" description="Disordered" evidence="8">
    <location>
        <begin position="365"/>
        <end position="682"/>
    </location>
</feature>
<feature type="compositionally biased region" description="Low complexity" evidence="8">
    <location>
        <begin position="501"/>
        <end position="511"/>
    </location>
</feature>
<dbReference type="HOGENOM" id="CLU_002459_2_0_1"/>
<feature type="compositionally biased region" description="Polar residues" evidence="8">
    <location>
        <begin position="127"/>
        <end position="140"/>
    </location>
</feature>
<keyword evidence="7" id="KW-0648">Protein biosynthesis</keyword>
<dbReference type="Gene3D" id="1.20.970.30">
    <property type="entry name" value="eIF4G, eIF4E-binding domain"/>
    <property type="match status" value="1"/>
</dbReference>
<dbReference type="PANTHER" id="PTHR23253">
    <property type="entry name" value="EUKARYOTIC TRANSLATION INITIATION FACTOR 4 GAMMA"/>
    <property type="match status" value="1"/>
</dbReference>
<accession>A0A0C3PPY1</accession>
<dbReference type="Proteomes" id="UP000054217">
    <property type="component" value="Unassembled WGS sequence"/>
</dbReference>
<dbReference type="Pfam" id="PF12152">
    <property type="entry name" value="eIF_4G1"/>
    <property type="match status" value="1"/>
</dbReference>
<dbReference type="InterPro" id="IPR003890">
    <property type="entry name" value="MIF4G-like_typ-3"/>
</dbReference>
<feature type="compositionally biased region" description="Polar residues" evidence="8">
    <location>
        <begin position="902"/>
        <end position="911"/>
    </location>
</feature>
<feature type="compositionally biased region" description="Basic residues" evidence="8">
    <location>
        <begin position="918"/>
        <end position="929"/>
    </location>
</feature>
<feature type="compositionally biased region" description="Basic and acidic residues" evidence="8">
    <location>
        <begin position="470"/>
        <end position="484"/>
    </location>
</feature>
<feature type="region of interest" description="Disordered" evidence="8">
    <location>
        <begin position="819"/>
        <end position="865"/>
    </location>
</feature>
<feature type="compositionally biased region" description="Basic and acidic residues" evidence="8">
    <location>
        <begin position="512"/>
        <end position="537"/>
    </location>
</feature>
<gene>
    <name evidence="10" type="ORF">M404DRAFT_913145</name>
</gene>
<dbReference type="InterPro" id="IPR016024">
    <property type="entry name" value="ARM-type_fold"/>
</dbReference>
<dbReference type="PROSITE" id="PS51366">
    <property type="entry name" value="MI"/>
    <property type="match status" value="1"/>
</dbReference>
<dbReference type="InterPro" id="IPR022745">
    <property type="entry name" value="eIF4G1_eIF4E-bd"/>
</dbReference>
<dbReference type="SUPFAM" id="SSF101489">
    <property type="entry name" value="Eukaryotic initiation factor 4f subunit eIF4g, eIF4e-binding domain"/>
    <property type="match status" value="1"/>
</dbReference>
<feature type="region of interest" description="Disordered" evidence="8">
    <location>
        <begin position="222"/>
        <end position="339"/>
    </location>
</feature>
<reference evidence="10 11" key="1">
    <citation type="submission" date="2014-04" db="EMBL/GenBank/DDBJ databases">
        <authorList>
            <consortium name="DOE Joint Genome Institute"/>
            <person name="Kuo A."/>
            <person name="Kohler A."/>
            <person name="Costa M.D."/>
            <person name="Nagy L.G."/>
            <person name="Floudas D."/>
            <person name="Copeland A."/>
            <person name="Barry K.W."/>
            <person name="Cichocki N."/>
            <person name="Veneault-Fourrey C."/>
            <person name="LaButti K."/>
            <person name="Lindquist E.A."/>
            <person name="Lipzen A."/>
            <person name="Lundell T."/>
            <person name="Morin E."/>
            <person name="Murat C."/>
            <person name="Sun H."/>
            <person name="Tunlid A."/>
            <person name="Henrissat B."/>
            <person name="Grigoriev I.V."/>
            <person name="Hibbett D.S."/>
            <person name="Martin F."/>
            <person name="Nordberg H.P."/>
            <person name="Cantor M.N."/>
            <person name="Hua S.X."/>
        </authorList>
    </citation>
    <scope>NUCLEOTIDE SEQUENCE [LARGE SCALE GENOMIC DNA]</scope>
    <source>
        <strain evidence="10 11">Marx 270</strain>
    </source>
</reference>
<evidence type="ECO:0000256" key="4">
    <source>
        <dbReference type="ARBA" id="ARBA00022540"/>
    </source>
</evidence>
<proteinExistence type="inferred from homology"/>
<feature type="region of interest" description="Disordered" evidence="8">
    <location>
        <begin position="1"/>
        <end position="209"/>
    </location>
</feature>
<evidence type="ECO:0000256" key="2">
    <source>
        <dbReference type="ARBA" id="ARBA00005775"/>
    </source>
</evidence>
<dbReference type="GO" id="GO:0010494">
    <property type="term" value="C:cytoplasmic stress granule"/>
    <property type="evidence" value="ECO:0007669"/>
    <property type="project" value="UniProtKB-ARBA"/>
</dbReference>
<feature type="compositionally biased region" description="Pro residues" evidence="8">
    <location>
        <begin position="617"/>
        <end position="632"/>
    </location>
</feature>
<evidence type="ECO:0000256" key="5">
    <source>
        <dbReference type="ARBA" id="ARBA00022553"/>
    </source>
</evidence>
<dbReference type="GO" id="GO:0003729">
    <property type="term" value="F:mRNA binding"/>
    <property type="evidence" value="ECO:0007669"/>
    <property type="project" value="TreeGrafter"/>
</dbReference>
<feature type="compositionally biased region" description="Low complexity" evidence="8">
    <location>
        <begin position="97"/>
        <end position="114"/>
    </location>
</feature>
<evidence type="ECO:0000313" key="10">
    <source>
        <dbReference type="EMBL" id="KIO10549.1"/>
    </source>
</evidence>
<feature type="compositionally biased region" description="Pro residues" evidence="8">
    <location>
        <begin position="485"/>
        <end position="500"/>
    </location>
</feature>
<keyword evidence="6" id="KW-0694">RNA-binding</keyword>
<feature type="region of interest" description="Disordered" evidence="8">
    <location>
        <begin position="708"/>
        <end position="740"/>
    </location>
</feature>
<feature type="compositionally biased region" description="Polar residues" evidence="8">
    <location>
        <begin position="80"/>
        <end position="95"/>
    </location>
</feature>
<dbReference type="InParanoid" id="A0A0C3PPY1"/>
<dbReference type="FunFam" id="1.25.40.180:FF:000020">
    <property type="entry name" value="Eukaryotic translation initiation factor subunit"/>
    <property type="match status" value="1"/>
</dbReference>
<comment type="similarity">
    <text evidence="2">Belongs to the eukaryotic initiation factor 4G family.</text>
</comment>
<organism evidence="10 11">
    <name type="scientific">Pisolithus tinctorius Marx 270</name>
    <dbReference type="NCBI Taxonomy" id="870435"/>
    <lineage>
        <taxon>Eukaryota</taxon>
        <taxon>Fungi</taxon>
        <taxon>Dikarya</taxon>
        <taxon>Basidiomycota</taxon>
        <taxon>Agaricomycotina</taxon>
        <taxon>Agaricomycetes</taxon>
        <taxon>Agaricomycetidae</taxon>
        <taxon>Boletales</taxon>
        <taxon>Sclerodermatineae</taxon>
        <taxon>Pisolithaceae</taxon>
        <taxon>Pisolithus</taxon>
    </lineage>
</organism>
<feature type="compositionally biased region" description="Pro residues" evidence="8">
    <location>
        <begin position="375"/>
        <end position="403"/>
    </location>
</feature>
<feature type="region of interest" description="Disordered" evidence="8">
    <location>
        <begin position="1269"/>
        <end position="1314"/>
    </location>
</feature>
<evidence type="ECO:0000256" key="7">
    <source>
        <dbReference type="ARBA" id="ARBA00022917"/>
    </source>
</evidence>
<feature type="compositionally biased region" description="Polar residues" evidence="8">
    <location>
        <begin position="222"/>
        <end position="247"/>
    </location>
</feature>
<dbReference type="PANTHER" id="PTHR23253:SF9">
    <property type="entry name" value="EUKARYOTIC TRANSLATION INITIATION FACTOR 4 GAMMA 2"/>
    <property type="match status" value="1"/>
</dbReference>
<feature type="domain" description="MI" evidence="9">
    <location>
        <begin position="1380"/>
        <end position="1501"/>
    </location>
</feature>
<dbReference type="GO" id="GO:0016281">
    <property type="term" value="C:eukaryotic translation initiation factor 4F complex"/>
    <property type="evidence" value="ECO:0007669"/>
    <property type="project" value="TreeGrafter"/>
</dbReference>
<feature type="compositionally biased region" description="Low complexity" evidence="8">
    <location>
        <begin position="285"/>
        <end position="300"/>
    </location>
</feature>
<evidence type="ECO:0000256" key="8">
    <source>
        <dbReference type="SAM" id="MobiDB-lite"/>
    </source>
</evidence>
<dbReference type="OrthoDB" id="514777at2759"/>
<dbReference type="GO" id="GO:0003743">
    <property type="term" value="F:translation initiation factor activity"/>
    <property type="evidence" value="ECO:0007669"/>
    <property type="project" value="UniProtKB-KW"/>
</dbReference>
<feature type="compositionally biased region" description="Polar residues" evidence="8">
    <location>
        <begin position="572"/>
        <end position="591"/>
    </location>
</feature>
<dbReference type="SMART" id="SM00543">
    <property type="entry name" value="MIF4G"/>
    <property type="match status" value="1"/>
</dbReference>
<feature type="compositionally biased region" description="Pro residues" evidence="8">
    <location>
        <begin position="414"/>
        <end position="424"/>
    </location>
</feature>
<comment type="subcellular location">
    <subcellularLocation>
        <location evidence="1">Cytoplasm</location>
    </subcellularLocation>
</comment>
<evidence type="ECO:0000256" key="1">
    <source>
        <dbReference type="ARBA" id="ARBA00004496"/>
    </source>
</evidence>
<keyword evidence="4" id="KW-0396">Initiation factor</keyword>
<feature type="compositionally biased region" description="Basic and acidic residues" evidence="8">
    <location>
        <begin position="711"/>
        <end position="730"/>
    </location>
</feature>
<evidence type="ECO:0000259" key="9">
    <source>
        <dbReference type="PROSITE" id="PS51366"/>
    </source>
</evidence>
<protein>
    <recommendedName>
        <fullName evidence="9">MI domain-containing protein</fullName>
    </recommendedName>
</protein>